<reference evidence="11" key="1">
    <citation type="journal article" date="2018" name="Int. J. Biol. Macromol.">
        <title>Characterization of the mitochondrial genomes of three species in the ectomycorrhizal genus Cantharellus and phylogeny of Agaricomycetes.</title>
        <authorList>
            <person name="Li Q."/>
            <person name="Liao M."/>
            <person name="Yang M."/>
            <person name="Xiong C."/>
            <person name="Jin X."/>
            <person name="Chen Z."/>
            <person name="Huang W."/>
        </authorList>
    </citation>
    <scope>NUCLEOTIDE SEQUENCE</scope>
    <source>
        <strain evidence="11">S144</strain>
    </source>
</reference>
<dbReference type="GO" id="GO:0003677">
    <property type="term" value="F:DNA binding"/>
    <property type="evidence" value="ECO:0007669"/>
    <property type="project" value="UniProtKB-KW"/>
</dbReference>
<evidence type="ECO:0000256" key="6">
    <source>
        <dbReference type="ARBA" id="ARBA00022705"/>
    </source>
</evidence>
<dbReference type="GeneID" id="36938718"/>
<evidence type="ECO:0000259" key="10">
    <source>
        <dbReference type="Pfam" id="PF03175"/>
    </source>
</evidence>
<organism evidence="11">
    <name type="scientific">Cantharellus lutescens</name>
    <dbReference type="NCBI Taxonomy" id="104198"/>
    <lineage>
        <taxon>Eukaryota</taxon>
        <taxon>Fungi</taxon>
        <taxon>Dikarya</taxon>
        <taxon>Basidiomycota</taxon>
        <taxon>Agaricomycotina</taxon>
        <taxon>Agaricomycetes</taxon>
        <taxon>Cantharellales</taxon>
        <taxon>Hydnaceae</taxon>
        <taxon>Cantharellus</taxon>
    </lineage>
</organism>
<dbReference type="SUPFAM" id="SSF53098">
    <property type="entry name" value="Ribonuclease H-like"/>
    <property type="match status" value="1"/>
</dbReference>
<dbReference type="Gene3D" id="3.30.420.10">
    <property type="entry name" value="Ribonuclease H-like superfamily/Ribonuclease H"/>
    <property type="match status" value="1"/>
</dbReference>
<dbReference type="EC" id="2.7.7.7" evidence="2"/>
<evidence type="ECO:0000313" key="11">
    <source>
        <dbReference type="EMBL" id="AWA82205.1"/>
    </source>
</evidence>
<evidence type="ECO:0000256" key="8">
    <source>
        <dbReference type="ARBA" id="ARBA00023125"/>
    </source>
</evidence>
<evidence type="ECO:0000256" key="3">
    <source>
        <dbReference type="ARBA" id="ARBA00014385"/>
    </source>
</evidence>
<dbReference type="InterPro" id="IPR036397">
    <property type="entry name" value="RNaseH_sf"/>
</dbReference>
<geneLocation type="mitochondrion" evidence="11"/>
<dbReference type="GO" id="GO:0006260">
    <property type="term" value="P:DNA replication"/>
    <property type="evidence" value="ECO:0007669"/>
    <property type="project" value="UniProtKB-KW"/>
</dbReference>
<dbReference type="InterPro" id="IPR004868">
    <property type="entry name" value="DNA-dir_DNA_pol_B_mt/vir"/>
</dbReference>
<sequence>MLIQGITSLLRKKYDQSKIYIHNFSHFDSIFLMKVLANMNLTMRPIMRDGRIIDLKISWKKYSIYMRDSYLLLPSSLAKLTINFEVESKGKFPYPFVNNSNIPLNYRGPVPNK</sequence>
<accession>A0A2S0S4C9</accession>
<proteinExistence type="inferred from homology"/>
<feature type="domain" description="DNA-directed DNA polymerase family B mitochondria/virus" evidence="10">
    <location>
        <begin position="13"/>
        <end position="112"/>
    </location>
</feature>
<dbReference type="RefSeq" id="YP_009486080.1">
    <property type="nucleotide sequence ID" value="NC_037757.1"/>
</dbReference>
<gene>
    <name evidence="11" type="primary">orf113</name>
</gene>
<dbReference type="GO" id="GO:0000166">
    <property type="term" value="F:nucleotide binding"/>
    <property type="evidence" value="ECO:0007669"/>
    <property type="project" value="InterPro"/>
</dbReference>
<evidence type="ECO:0000256" key="1">
    <source>
        <dbReference type="ARBA" id="ARBA00005755"/>
    </source>
</evidence>
<dbReference type="GO" id="GO:0003887">
    <property type="term" value="F:DNA-directed DNA polymerase activity"/>
    <property type="evidence" value="ECO:0007669"/>
    <property type="project" value="UniProtKB-KW"/>
</dbReference>
<keyword evidence="5" id="KW-0548">Nucleotidyltransferase</keyword>
<evidence type="ECO:0000256" key="9">
    <source>
        <dbReference type="ARBA" id="ARBA00049244"/>
    </source>
</evidence>
<keyword evidence="6" id="KW-0235">DNA replication</keyword>
<keyword evidence="7" id="KW-0239">DNA-directed DNA polymerase</keyword>
<evidence type="ECO:0000256" key="2">
    <source>
        <dbReference type="ARBA" id="ARBA00012417"/>
    </source>
</evidence>
<comment type="similarity">
    <text evidence="1">Belongs to the DNA polymerase type-B family.</text>
</comment>
<name>A0A2S0S4C9_9AGAM</name>
<dbReference type="AlphaFoldDB" id="A0A2S0S4C9"/>
<evidence type="ECO:0000256" key="4">
    <source>
        <dbReference type="ARBA" id="ARBA00022679"/>
    </source>
</evidence>
<keyword evidence="11" id="KW-0496">Mitochondrion</keyword>
<dbReference type="InterPro" id="IPR012337">
    <property type="entry name" value="RNaseH-like_sf"/>
</dbReference>
<keyword evidence="4" id="KW-0808">Transferase</keyword>
<evidence type="ECO:0000256" key="5">
    <source>
        <dbReference type="ARBA" id="ARBA00022695"/>
    </source>
</evidence>
<evidence type="ECO:0000256" key="7">
    <source>
        <dbReference type="ARBA" id="ARBA00022932"/>
    </source>
</evidence>
<comment type="catalytic activity">
    <reaction evidence="9">
        <text>DNA(n) + a 2'-deoxyribonucleoside 5'-triphosphate = DNA(n+1) + diphosphate</text>
        <dbReference type="Rhea" id="RHEA:22508"/>
        <dbReference type="Rhea" id="RHEA-COMP:17339"/>
        <dbReference type="Rhea" id="RHEA-COMP:17340"/>
        <dbReference type="ChEBI" id="CHEBI:33019"/>
        <dbReference type="ChEBI" id="CHEBI:61560"/>
        <dbReference type="ChEBI" id="CHEBI:173112"/>
        <dbReference type="EC" id="2.7.7.7"/>
    </reaction>
</comment>
<protein>
    <recommendedName>
        <fullName evidence="3">Probable DNA polymerase</fullName>
        <ecNumber evidence="2">2.7.7.7</ecNumber>
    </recommendedName>
</protein>
<keyword evidence="8" id="KW-0238">DNA-binding</keyword>
<dbReference type="Pfam" id="PF03175">
    <property type="entry name" value="DNA_pol_B_2"/>
    <property type="match status" value="1"/>
</dbReference>
<dbReference type="EMBL" id="MG602719">
    <property type="protein sequence ID" value="AWA82205.1"/>
    <property type="molecule type" value="Genomic_DNA"/>
</dbReference>